<evidence type="ECO:0000256" key="1">
    <source>
        <dbReference type="ARBA" id="ARBA00005446"/>
    </source>
</evidence>
<feature type="compositionally biased region" description="Basic residues" evidence="4">
    <location>
        <begin position="454"/>
        <end position="473"/>
    </location>
</feature>
<evidence type="ECO:0000256" key="3">
    <source>
        <dbReference type="ARBA" id="ARBA00034808"/>
    </source>
</evidence>
<dbReference type="EMBL" id="LRBV02000003">
    <property type="status" value="NOT_ANNOTATED_CDS"/>
    <property type="molecule type" value="Genomic_DNA"/>
</dbReference>
<dbReference type="FunFam" id="1.10.10.10:FF:000782">
    <property type="entry name" value="ATP-dependent DNA helicase"/>
    <property type="match status" value="1"/>
</dbReference>
<dbReference type="AlphaFoldDB" id="A0A7N2L5Q1"/>
<dbReference type="Proteomes" id="UP000594261">
    <property type="component" value="Chromosome 3"/>
</dbReference>
<dbReference type="GO" id="GO:0009378">
    <property type="term" value="F:four-way junction helicase activity"/>
    <property type="evidence" value="ECO:0007669"/>
    <property type="project" value="TreeGrafter"/>
</dbReference>
<dbReference type="GO" id="GO:0043138">
    <property type="term" value="F:3'-5' DNA helicase activity"/>
    <property type="evidence" value="ECO:0007669"/>
    <property type="project" value="UniProtKB-EC"/>
</dbReference>
<dbReference type="Gene3D" id="1.10.287.110">
    <property type="entry name" value="DnaJ domain"/>
    <property type="match status" value="1"/>
</dbReference>
<evidence type="ECO:0000313" key="8">
    <source>
        <dbReference type="Proteomes" id="UP000594261"/>
    </source>
</evidence>
<organism evidence="7 8">
    <name type="scientific">Quercus lobata</name>
    <name type="common">Valley oak</name>
    <dbReference type="NCBI Taxonomy" id="97700"/>
    <lineage>
        <taxon>Eukaryota</taxon>
        <taxon>Viridiplantae</taxon>
        <taxon>Streptophyta</taxon>
        <taxon>Embryophyta</taxon>
        <taxon>Tracheophyta</taxon>
        <taxon>Spermatophyta</taxon>
        <taxon>Magnoliopsida</taxon>
        <taxon>eudicotyledons</taxon>
        <taxon>Gunneridae</taxon>
        <taxon>Pentapetalae</taxon>
        <taxon>rosids</taxon>
        <taxon>fabids</taxon>
        <taxon>Fagales</taxon>
        <taxon>Fagaceae</taxon>
        <taxon>Quercus</taxon>
    </lineage>
</organism>
<evidence type="ECO:0000259" key="6">
    <source>
        <dbReference type="PROSITE" id="PS51194"/>
    </source>
</evidence>
<dbReference type="EC" id="5.6.2.4" evidence="3"/>
<dbReference type="InterPro" id="IPR036869">
    <property type="entry name" value="J_dom_sf"/>
</dbReference>
<feature type="region of interest" description="Disordered" evidence="4">
    <location>
        <begin position="442"/>
        <end position="494"/>
    </location>
</feature>
<name>A0A7N2L5Q1_QUELO</name>
<evidence type="ECO:0000313" key="7">
    <source>
        <dbReference type="EnsemblPlants" id="QL03p021621:mrna"/>
    </source>
</evidence>
<dbReference type="SUPFAM" id="SSF46565">
    <property type="entry name" value="Chaperone J-domain"/>
    <property type="match status" value="1"/>
</dbReference>
<keyword evidence="8" id="KW-1185">Reference proteome</keyword>
<reference evidence="7" key="2">
    <citation type="submission" date="2021-01" db="UniProtKB">
        <authorList>
            <consortium name="EnsemblPlants"/>
        </authorList>
    </citation>
    <scope>IDENTIFICATION</scope>
</reference>
<dbReference type="InterPro" id="IPR027417">
    <property type="entry name" value="P-loop_NTPase"/>
</dbReference>
<dbReference type="SMART" id="SM00271">
    <property type="entry name" value="DnaJ"/>
    <property type="match status" value="1"/>
</dbReference>
<feature type="domain" description="J" evidence="5">
    <location>
        <begin position="62"/>
        <end position="128"/>
    </location>
</feature>
<dbReference type="InterPro" id="IPR001650">
    <property type="entry name" value="Helicase_C-like"/>
</dbReference>
<dbReference type="Gene3D" id="3.40.50.300">
    <property type="entry name" value="P-loop containing nucleotide triphosphate hydrolases"/>
    <property type="match status" value="1"/>
</dbReference>
<dbReference type="InterPro" id="IPR036388">
    <property type="entry name" value="WH-like_DNA-bd_sf"/>
</dbReference>
<dbReference type="CDD" id="cd06257">
    <property type="entry name" value="DnaJ"/>
    <property type="match status" value="1"/>
</dbReference>
<evidence type="ECO:0000256" key="2">
    <source>
        <dbReference type="ARBA" id="ARBA00034617"/>
    </source>
</evidence>
<comment type="catalytic activity">
    <reaction evidence="2">
        <text>Couples ATP hydrolysis with the unwinding of duplex DNA by translocating in the 3'-5' direction.</text>
        <dbReference type="EC" id="5.6.2.4"/>
    </reaction>
</comment>
<dbReference type="GO" id="GO:0000724">
    <property type="term" value="P:double-strand break repair via homologous recombination"/>
    <property type="evidence" value="ECO:0007669"/>
    <property type="project" value="TreeGrafter"/>
</dbReference>
<dbReference type="Pfam" id="PF00226">
    <property type="entry name" value="DnaJ"/>
    <property type="match status" value="1"/>
</dbReference>
<dbReference type="GO" id="GO:0005694">
    <property type="term" value="C:chromosome"/>
    <property type="evidence" value="ECO:0007669"/>
    <property type="project" value="TreeGrafter"/>
</dbReference>
<dbReference type="InterPro" id="IPR001623">
    <property type="entry name" value="DnaJ_domain"/>
</dbReference>
<dbReference type="SMART" id="SM00490">
    <property type="entry name" value="HELICc"/>
    <property type="match status" value="1"/>
</dbReference>
<feature type="compositionally biased region" description="Basic and acidic residues" evidence="4">
    <location>
        <begin position="480"/>
        <end position="494"/>
    </location>
</feature>
<dbReference type="SUPFAM" id="SSF52540">
    <property type="entry name" value="P-loop containing nucleoside triphosphate hydrolases"/>
    <property type="match status" value="1"/>
</dbReference>
<accession>A0A7N2L5Q1</accession>
<comment type="similarity">
    <text evidence="1">Belongs to the helicase family. RecQ subfamily.</text>
</comment>
<dbReference type="PROSITE" id="PS50076">
    <property type="entry name" value="DNAJ_2"/>
    <property type="match status" value="1"/>
</dbReference>
<feature type="domain" description="Helicase C-terminal" evidence="6">
    <location>
        <begin position="103"/>
        <end position="266"/>
    </location>
</feature>
<evidence type="ECO:0000259" key="5">
    <source>
        <dbReference type="PROSITE" id="PS50076"/>
    </source>
</evidence>
<dbReference type="EnsemblPlants" id="QL03p021621:mrna">
    <property type="protein sequence ID" value="QL03p021621:mrna"/>
    <property type="gene ID" value="QL03p021621"/>
</dbReference>
<dbReference type="GO" id="GO:0005634">
    <property type="term" value="C:nucleus"/>
    <property type="evidence" value="ECO:0007669"/>
    <property type="project" value="TreeGrafter"/>
</dbReference>
<reference evidence="7 8" key="1">
    <citation type="journal article" date="2016" name="G3 (Bethesda)">
        <title>First Draft Assembly and Annotation of the Genome of a California Endemic Oak Quercus lobata Nee (Fagaceae).</title>
        <authorList>
            <person name="Sork V.L."/>
            <person name="Fitz-Gibbon S.T."/>
            <person name="Puiu D."/>
            <person name="Crepeau M."/>
            <person name="Gugger P.F."/>
            <person name="Sherman R."/>
            <person name="Stevens K."/>
            <person name="Langley C.H."/>
            <person name="Pellegrini M."/>
            <person name="Salzberg S.L."/>
        </authorList>
    </citation>
    <scope>NUCLEOTIDE SEQUENCE [LARGE SCALE GENOMIC DNA]</scope>
    <source>
        <strain evidence="7 8">cv. SW786</strain>
    </source>
</reference>
<dbReference type="Gramene" id="QL03p021621:mrna">
    <property type="protein sequence ID" value="QL03p021621:mrna"/>
    <property type="gene ID" value="QL03p021621"/>
</dbReference>
<dbReference type="Pfam" id="PF16124">
    <property type="entry name" value="RecQ_Zn_bind"/>
    <property type="match status" value="1"/>
</dbReference>
<dbReference type="InParanoid" id="A0A7N2L5Q1"/>
<dbReference type="GO" id="GO:0005737">
    <property type="term" value="C:cytoplasm"/>
    <property type="evidence" value="ECO:0007669"/>
    <property type="project" value="TreeGrafter"/>
</dbReference>
<dbReference type="Pfam" id="PF00271">
    <property type="entry name" value="Helicase_C"/>
    <property type="match status" value="1"/>
</dbReference>
<sequence length="494" mass="56648">MTDMLLDMAKEKWLRGNHKEAYELATAANKVDPYFYNVDKHYAVYRAYYVAETKKNKLGHSDLYRILGLKPDPSLSVDTITSKYCKLVKLVHPDVVCSPAAHGALQIITTAWEALGDESSRKAYDVGAGLLVLPRKQQETNKVERQDVQVNGKKRCAPEEDMSRRNRAKRVVVATIAFGMGIDKSNVRRIIHYGWPQSLEAYYQEAGRAGRDGKLADCTLYANLTRVPSLLPSKRSEDQTKQAYKMLSDCFRYGMNTSCCRAKILVEYFGEDFSCDACLLCDLCTDGVPQMQNLKEEADLLVRVIATNCGSTFMDDSYDDTTCTDIKQRRSMEMLNLRAYVSKIRELCQKFVTTDLLWWRGLARILEGKGYIQEADDKIHVQIKFPEPTKLGLEFLRSKGDETFDVYPEADMLLSMNKCTSYSTFTEWGKGWADPEIRRQRLERMRQNPDGSRGKQKQRKSRMSRKSRSRKSNKNNSDLRTVRGRIEAKLSKYK</sequence>
<protein>
    <recommendedName>
        <fullName evidence="3">DNA 3'-5' helicase</fullName>
        <ecNumber evidence="3">5.6.2.4</ecNumber>
    </recommendedName>
</protein>
<evidence type="ECO:0000256" key="4">
    <source>
        <dbReference type="SAM" id="MobiDB-lite"/>
    </source>
</evidence>
<dbReference type="Gene3D" id="1.10.10.10">
    <property type="entry name" value="Winged helix-like DNA-binding domain superfamily/Winged helix DNA-binding domain"/>
    <property type="match status" value="1"/>
</dbReference>
<dbReference type="PANTHER" id="PTHR13710:SF69">
    <property type="entry name" value="ATP-DEPENDENT DNA HELICASE Q-LIKE SIM"/>
    <property type="match status" value="1"/>
</dbReference>
<dbReference type="PROSITE" id="PS51194">
    <property type="entry name" value="HELICASE_CTER"/>
    <property type="match status" value="1"/>
</dbReference>
<proteinExistence type="inferred from homology"/>
<dbReference type="InterPro" id="IPR032284">
    <property type="entry name" value="RecQ_Zn-bd"/>
</dbReference>
<dbReference type="PANTHER" id="PTHR13710">
    <property type="entry name" value="DNA HELICASE RECQ FAMILY MEMBER"/>
    <property type="match status" value="1"/>
</dbReference>